<keyword evidence="1" id="KW-0547">Nucleotide-binding</keyword>
<feature type="domain" description="Helicase C-terminal" evidence="4">
    <location>
        <begin position="990"/>
        <end position="1191"/>
    </location>
</feature>
<dbReference type="GO" id="GO:0003676">
    <property type="term" value="F:nucleic acid binding"/>
    <property type="evidence" value="ECO:0007669"/>
    <property type="project" value="InterPro"/>
</dbReference>
<dbReference type="InterPro" id="IPR018973">
    <property type="entry name" value="MZB"/>
</dbReference>
<dbReference type="GO" id="GO:0036297">
    <property type="term" value="P:interstrand cross-link repair"/>
    <property type="evidence" value="ECO:0007669"/>
    <property type="project" value="TreeGrafter"/>
</dbReference>
<evidence type="ECO:0000313" key="6">
    <source>
        <dbReference type="Proteomes" id="UP000664332"/>
    </source>
</evidence>
<dbReference type="Pfam" id="PF00271">
    <property type="entry name" value="Helicase_C"/>
    <property type="match status" value="1"/>
</dbReference>
<proteinExistence type="predicted"/>
<dbReference type="EMBL" id="JAFLEQ010000015">
    <property type="protein sequence ID" value="MBN9644611.1"/>
    <property type="molecule type" value="Genomic_DNA"/>
</dbReference>
<evidence type="ECO:0000259" key="4">
    <source>
        <dbReference type="PROSITE" id="PS51194"/>
    </source>
</evidence>
<dbReference type="PROSITE" id="PS51192">
    <property type="entry name" value="HELICASE_ATP_BIND_1"/>
    <property type="match status" value="1"/>
</dbReference>
<dbReference type="InterPro" id="IPR011545">
    <property type="entry name" value="DEAD/DEAH_box_helicase_dom"/>
</dbReference>
<comment type="caution">
    <text evidence="5">The sequence shown here is derived from an EMBL/GenBank/DDBJ whole genome shotgun (WGS) entry which is preliminary data.</text>
</comment>
<organism evidence="5 6">
    <name type="scientific">Corynebacterium mendelii</name>
    <dbReference type="NCBI Taxonomy" id="2765362"/>
    <lineage>
        <taxon>Bacteria</taxon>
        <taxon>Bacillati</taxon>
        <taxon>Actinomycetota</taxon>
        <taxon>Actinomycetes</taxon>
        <taxon>Mycobacteriales</taxon>
        <taxon>Corynebacteriaceae</taxon>
        <taxon>Corynebacterium</taxon>
    </lineage>
</organism>
<dbReference type="InterPro" id="IPR014001">
    <property type="entry name" value="Helicase_ATP-bd"/>
</dbReference>
<feature type="domain" description="Helicase ATP-binding" evidence="3">
    <location>
        <begin position="90"/>
        <end position="308"/>
    </location>
</feature>
<dbReference type="Pfam" id="PF09369">
    <property type="entry name" value="MZB"/>
    <property type="match status" value="1"/>
</dbReference>
<protein>
    <submittedName>
        <fullName evidence="5">DEAD/DEAH box helicase</fullName>
    </submittedName>
</protein>
<evidence type="ECO:0000256" key="1">
    <source>
        <dbReference type="ARBA" id="ARBA00022741"/>
    </source>
</evidence>
<dbReference type="InterPro" id="IPR001650">
    <property type="entry name" value="Helicase_C-like"/>
</dbReference>
<dbReference type="PANTHER" id="PTHR47957">
    <property type="entry name" value="ATP-DEPENDENT HELICASE HRQ1"/>
    <property type="match status" value="1"/>
</dbReference>
<evidence type="ECO:0000313" key="5">
    <source>
        <dbReference type="EMBL" id="MBN9644611.1"/>
    </source>
</evidence>
<keyword evidence="5" id="KW-0347">Helicase</keyword>
<dbReference type="GO" id="GO:0005524">
    <property type="term" value="F:ATP binding"/>
    <property type="evidence" value="ECO:0007669"/>
    <property type="project" value="UniProtKB-KW"/>
</dbReference>
<gene>
    <name evidence="5" type="ORF">JZY06_08320</name>
</gene>
<dbReference type="GO" id="GO:0043138">
    <property type="term" value="F:3'-5' DNA helicase activity"/>
    <property type="evidence" value="ECO:0007669"/>
    <property type="project" value="TreeGrafter"/>
</dbReference>
<reference evidence="5" key="1">
    <citation type="submission" date="2021-03" db="EMBL/GenBank/DDBJ databases">
        <authorList>
            <person name="Sun Q."/>
        </authorList>
    </citation>
    <scope>NUCLEOTIDE SEQUENCE</scope>
    <source>
        <strain evidence="5">CCM 8862</strain>
    </source>
</reference>
<keyword evidence="6" id="KW-1185">Reference proteome</keyword>
<name>A0A939E2Q5_9CORY</name>
<evidence type="ECO:0000256" key="2">
    <source>
        <dbReference type="ARBA" id="ARBA00022840"/>
    </source>
</evidence>
<evidence type="ECO:0000259" key="3">
    <source>
        <dbReference type="PROSITE" id="PS51192"/>
    </source>
</evidence>
<dbReference type="PANTHER" id="PTHR47957:SF3">
    <property type="entry name" value="ATP-DEPENDENT HELICASE HRQ1"/>
    <property type="match status" value="1"/>
</dbReference>
<dbReference type="InterPro" id="IPR027417">
    <property type="entry name" value="P-loop_NTPase"/>
</dbReference>
<dbReference type="GO" id="GO:0006289">
    <property type="term" value="P:nucleotide-excision repair"/>
    <property type="evidence" value="ECO:0007669"/>
    <property type="project" value="TreeGrafter"/>
</dbReference>
<dbReference type="Proteomes" id="UP000664332">
    <property type="component" value="Unassembled WGS sequence"/>
</dbReference>
<keyword evidence="5" id="KW-0378">Hydrolase</keyword>
<dbReference type="SMART" id="SM00487">
    <property type="entry name" value="DEXDc"/>
    <property type="match status" value="1"/>
</dbReference>
<dbReference type="PROSITE" id="PS51194">
    <property type="entry name" value="HELICASE_CTER"/>
    <property type="match status" value="1"/>
</dbReference>
<dbReference type="RefSeq" id="WP_207279095.1">
    <property type="nucleotide sequence ID" value="NZ_JAFLEQ010000015.1"/>
</dbReference>
<dbReference type="Gene3D" id="3.40.50.300">
    <property type="entry name" value="P-loop containing nucleotide triphosphate hydrolases"/>
    <property type="match status" value="2"/>
</dbReference>
<sequence>MSSLLPVHAGDSIRKGLTEYLATSFSLADNNTAKPLTHFLEDPEKGIFHGPYVKTRLPYAPAEDWKGLLDFLPPWFVPYYHQAQAFRRLSSKDSAPEPTLVVTGTGSGKTESFLYPILDHARRERGQGKAGVKAIIIYPMNALANDQAKRLAELLDSSPELSAVTAGIYTGDSGLGGNRKMTADSLITSRAAMRDDPPDILLTNYKMLDLLLLRPEDRNIWVKSATSLRYLVLDEFHTYDGAQGTDVALLLRRLGLVLKSLQPEGFLASVGADPQSPLGAVVPVATSATLGDKSDVSPILNFAETVFGTKFKTSSVVTEKQLDIAGWQNHVLEVFSRLHLKQQDNGDSSADGDPDDYRVEQTIRRLRKLHGSTGPLDADTLLSISRDVRKTLEGSSANYAESVFDQFVRRLFNRFPDSALASLSLTEIVIAYCLQPTFARLLEVTATSRPLGSRESEDVDCLVTSIFNVTELRTHSEESLVQALTDMLTFMAALRAKVGAEDKFLGKQLPGVEAHLWVRELSRIDRAVANSTDPTEQLFRFSDDGPVEKSIAHTWLAACYCRTCGRSGWMASLEPGTDSVLVTDPNKVRQLSVTQTTRQRPLLDATNEQLEALRQGISVAGATSSDARSAVQWFDPAARVLIPRDPPEDDESNENNLPVLTYCGPEADKDAEEGVCPSCLEADSIRFLGSRVATLLSVSLSNLFGMPELDREEKKTLVFADSVQDAAHRAGFVHNRARAFTLRTMTRQAVGDEPVALSEIPGRLMEAAKADPRARFELLPPEIAHSVNFEAYWRQKTTPGAYRSATFRVAKRLAFDMALEFGDRADLARSLVLTGALSVEVAADDRVLEKVAREALGALEQQPMIADESATYITWAHGILETIRSQGGINHPWLRSYLVDDGNTYMLYRREARADGVPAFPKGGYPRFPVSGRSGQHKNSGLVPVTAANGRYARWTRRLLGLSGQDAAQAVTNLLFALAEQGILTAVQTKKKATVFAIEPEKIIVHPTDNEDLAVLVCSVCHSRLGVSTRLRQMLAGSPCQAAHCQRGVYQIEQIEKGNYYKRLYETKTPRTVIANEHTALLDGDERQRLEKAFSSGDDEPDSPNVLVATPTLEMGIDIGDLSTVMLASLPATVANYVQRVGRAGRLTGNSLAVALVRGRGSTLPKIKEPLSVIEGQVLPPTAYLNAREILHRQFLAHLLDVAVDPAVLASMSTARDVFQSGREQQPLIDIIAATVKAGVDAHIDSFTAALGDKVENDVAEELRCWVNDNSDGLIFDLEQAQLDWITQRARLLDRLGILSKRLDELDKQLVASEVDDETRRDRNSTYAAKKLAKKELDDTIHNENWIGSMERFGLLPNFTLVDDNVELALGISEYDLQSTDFQVERREYSRGVSAALHEFAPGATFYAQGIAAQIDSVEIGHQGSDIQRWRICPECSYAANTGNGPQTSASACPRCSAGGFADDGQVIPVVPLRKVSAQVDRTRANISDIMDERRQTYFHAVLTADIDPKQGTAWFNQEGFGAHYLPHLDITWLNLGKGDGEKLLVAGKEQTVPYFPVCRYCGHLDSKARSNSWRDHAPWCVKRHSRDEETERICLSRSLRTQAVVLYIPPLVTATATSALPSLVAAVKLGLKKILGSDPEHIDIAPLTVPAVGGGAVDALLIHDSVPGGTGYLTQLSDAESVWKLLYQAWEVVSTCGCKEKQASGCPECLLPYAYGRNADSLSRASAEESLLKILTATSHPEADATPEFGTWELRDSRPRTSAASQLELRFRELFNKALTDRRYTITERSSGRGFTFKKRGQPGYWTLTEQKNLGTTVPDFYLEHQSSDIPDIAVYLDGKAFHTGANYRVDDDFEKRSSLKEHDDIIPWSLTSADLDDYEHHLGRGREVTRASVTPVQRQVLSRLSNQHQIPTDVGLFAFRDSMLQLLQLIDLLQEDKTRQYLPVVAEASFGSVLEQCARQHQLKRSTVGVEALVKADDRSHYKIPPEVDVIDCSEFGVGDYFRIRMSNTWADIELLPPPPAAPELDTYTDNWHEFLRLTNTGWLMRLHVAVKAHQETVVCSPAPQQHPMVSPESTAPIALDSRVDVIGGVLAQESPVADHAGDASDMDEDWKAVLDEFEDEDDIVDALTALARSGQSAPDLIGEEIGGIPTLVGWSADKTLIVEDATDIPGSLPAEIAEWTVEALGQIAVPGT</sequence>
<accession>A0A939E2Q5</accession>
<dbReference type="Pfam" id="PF00270">
    <property type="entry name" value="DEAD"/>
    <property type="match status" value="1"/>
</dbReference>
<dbReference type="SUPFAM" id="SSF52540">
    <property type="entry name" value="P-loop containing nucleoside triphosphate hydrolases"/>
    <property type="match status" value="2"/>
</dbReference>
<keyword evidence="2" id="KW-0067">ATP-binding</keyword>
<dbReference type="SMART" id="SM00490">
    <property type="entry name" value="HELICc"/>
    <property type="match status" value="1"/>
</dbReference>